<reference evidence="4 5" key="2">
    <citation type="submission" date="2023-06" db="EMBL/GenBank/DDBJ databases">
        <authorList>
            <person name="Zeman M."/>
            <person name="Kubasova T."/>
            <person name="Jahodarova E."/>
            <person name="Nykrynova M."/>
            <person name="Rychlik I."/>
        </authorList>
    </citation>
    <scope>NUCLEOTIDE SEQUENCE [LARGE SCALE GENOMIC DNA]</scope>
    <source>
        <strain evidence="4 5">154_Feed</strain>
    </source>
</reference>
<dbReference type="EMBL" id="JAUDDZ010000024">
    <property type="protein sequence ID" value="MDM8275817.1"/>
    <property type="molecule type" value="Genomic_DNA"/>
</dbReference>
<dbReference type="NCBIfam" id="NF038214">
    <property type="entry name" value="IS21_help_AAA"/>
    <property type="match status" value="1"/>
</dbReference>
<dbReference type="PANTHER" id="PTHR30050:SF4">
    <property type="entry name" value="ATP-BINDING PROTEIN RV3427C IN INSERTION SEQUENCE-RELATED"/>
    <property type="match status" value="1"/>
</dbReference>
<dbReference type="PIRSF" id="PIRSF003073">
    <property type="entry name" value="DNAC_TnpB_IstB"/>
    <property type="match status" value="1"/>
</dbReference>
<keyword evidence="5" id="KW-1185">Reference proteome</keyword>
<protein>
    <submittedName>
        <fullName evidence="4">IS21-like element helper ATPase IstB</fullName>
    </submittedName>
</protein>
<dbReference type="Proteomes" id="UP001529421">
    <property type="component" value="Unassembled WGS sequence"/>
</dbReference>
<dbReference type="Pfam" id="PF01695">
    <property type="entry name" value="IstB_IS21"/>
    <property type="match status" value="1"/>
</dbReference>
<evidence type="ECO:0000313" key="5">
    <source>
        <dbReference type="Proteomes" id="UP001529421"/>
    </source>
</evidence>
<proteinExistence type="predicted"/>
<dbReference type="InterPro" id="IPR002611">
    <property type="entry name" value="IstB_ATP-bd"/>
</dbReference>
<accession>A0ABT7VBD9</accession>
<name>A0ABT7VBD9_9ACTN</name>
<keyword evidence="1" id="KW-0547">Nucleotide-binding</keyword>
<evidence type="ECO:0000259" key="3">
    <source>
        <dbReference type="Pfam" id="PF01695"/>
    </source>
</evidence>
<gene>
    <name evidence="4" type="primary">istB</name>
    <name evidence="4" type="ORF">QUW28_09995</name>
</gene>
<keyword evidence="2" id="KW-0067">ATP-binding</keyword>
<evidence type="ECO:0000313" key="4">
    <source>
        <dbReference type="EMBL" id="MDM8275817.1"/>
    </source>
</evidence>
<dbReference type="Gene3D" id="3.40.50.300">
    <property type="entry name" value="P-loop containing nucleotide triphosphate hydrolases"/>
    <property type="match status" value="1"/>
</dbReference>
<dbReference type="SUPFAM" id="SSF52540">
    <property type="entry name" value="P-loop containing nucleoside triphosphate hydrolases"/>
    <property type="match status" value="1"/>
</dbReference>
<dbReference type="InterPro" id="IPR028350">
    <property type="entry name" value="DNAC/IstB-like"/>
</dbReference>
<dbReference type="RefSeq" id="WP_289546089.1">
    <property type="nucleotide sequence ID" value="NZ_JAUDDZ010000024.1"/>
</dbReference>
<reference evidence="5" key="1">
    <citation type="submission" date="2023-06" db="EMBL/GenBank/DDBJ databases">
        <title>Identification and characterization of horizontal gene transfer across gut microbiota members of farm animals based on homology search.</title>
        <authorList>
            <person name="Zeman M."/>
            <person name="Kubasova T."/>
            <person name="Jahodarova E."/>
            <person name="Nykrynova M."/>
            <person name="Rychlik I."/>
        </authorList>
    </citation>
    <scope>NUCLEOTIDE SEQUENCE [LARGE SCALE GENOMIC DNA]</scope>
    <source>
        <strain evidence="5">154_Feed</strain>
    </source>
</reference>
<comment type="caution">
    <text evidence="4">The sequence shown here is derived from an EMBL/GenBank/DDBJ whole genome shotgun (WGS) entry which is preliminary data.</text>
</comment>
<dbReference type="CDD" id="cd00009">
    <property type="entry name" value="AAA"/>
    <property type="match status" value="1"/>
</dbReference>
<dbReference type="InterPro" id="IPR047661">
    <property type="entry name" value="IstB"/>
</dbReference>
<dbReference type="PANTHER" id="PTHR30050">
    <property type="entry name" value="CHROMOSOMAL REPLICATION INITIATOR PROTEIN DNAA"/>
    <property type="match status" value="1"/>
</dbReference>
<sequence length="251" mass="28578">MAMESTCDRLIQMRLSVMARAYREQEGSPRIREMGFDERLALLVDAEWDARRNNKRARLLRAAGFPEPGASVEDVRYDPDRKLDRAQIMGLSNCEWARRRRHVVLCGASGCGKTWLACALGVAACNAFLSVRYARLPGLLDELCVRKDEEWAKLKRRYVKCDVLILDDWLLEPLGREQAREVLELVEARHRSGSLILCSQYAPAGWHERLGEQATADAVVDRIVYRSTVIRIGGPESMRKRMAESDQSGDR</sequence>
<feature type="domain" description="IstB-like ATP-binding" evidence="3">
    <location>
        <begin position="10"/>
        <end position="242"/>
    </location>
</feature>
<organism evidence="4 5">
    <name type="scientific">Enorma phocaeensis</name>
    <dbReference type="NCBI Taxonomy" id="1871019"/>
    <lineage>
        <taxon>Bacteria</taxon>
        <taxon>Bacillati</taxon>
        <taxon>Actinomycetota</taxon>
        <taxon>Coriobacteriia</taxon>
        <taxon>Coriobacteriales</taxon>
        <taxon>Coriobacteriaceae</taxon>
        <taxon>Enorma</taxon>
    </lineage>
</organism>
<dbReference type="InterPro" id="IPR027417">
    <property type="entry name" value="P-loop_NTPase"/>
</dbReference>
<evidence type="ECO:0000256" key="2">
    <source>
        <dbReference type="ARBA" id="ARBA00022840"/>
    </source>
</evidence>
<evidence type="ECO:0000256" key="1">
    <source>
        <dbReference type="ARBA" id="ARBA00022741"/>
    </source>
</evidence>